<evidence type="ECO:0000256" key="1">
    <source>
        <dbReference type="ARBA" id="ARBA00022837"/>
    </source>
</evidence>
<dbReference type="InterPro" id="IPR002048">
    <property type="entry name" value="EF_hand_dom"/>
</dbReference>
<protein>
    <recommendedName>
        <fullName evidence="2">EF-hand domain-containing protein</fullName>
    </recommendedName>
</protein>
<comment type="caution">
    <text evidence="3">The sequence shown here is derived from an EMBL/GenBank/DDBJ whole genome shotgun (WGS) entry which is preliminary data.</text>
</comment>
<dbReference type="Proteomes" id="UP001189429">
    <property type="component" value="Unassembled WGS sequence"/>
</dbReference>
<dbReference type="Gene3D" id="1.10.238.10">
    <property type="entry name" value="EF-hand"/>
    <property type="match status" value="1"/>
</dbReference>
<reference evidence="3" key="1">
    <citation type="submission" date="2023-10" db="EMBL/GenBank/DDBJ databases">
        <authorList>
            <person name="Chen Y."/>
            <person name="Shah S."/>
            <person name="Dougan E. K."/>
            <person name="Thang M."/>
            <person name="Chan C."/>
        </authorList>
    </citation>
    <scope>NUCLEOTIDE SEQUENCE [LARGE SCALE GENOMIC DNA]</scope>
</reference>
<keyword evidence="4" id="KW-1185">Reference proteome</keyword>
<dbReference type="InterPro" id="IPR011992">
    <property type="entry name" value="EF-hand-dom_pair"/>
</dbReference>
<proteinExistence type="predicted"/>
<evidence type="ECO:0000259" key="2">
    <source>
        <dbReference type="PROSITE" id="PS50222"/>
    </source>
</evidence>
<dbReference type="InterPro" id="IPR018247">
    <property type="entry name" value="EF_Hand_1_Ca_BS"/>
</dbReference>
<accession>A0ABN9VW66</accession>
<dbReference type="SUPFAM" id="SSF47473">
    <property type="entry name" value="EF-hand"/>
    <property type="match status" value="1"/>
</dbReference>
<evidence type="ECO:0000313" key="3">
    <source>
        <dbReference type="EMBL" id="CAK0876488.1"/>
    </source>
</evidence>
<gene>
    <name evidence="3" type="ORF">PCOR1329_LOCUS60830</name>
</gene>
<organism evidence="3 4">
    <name type="scientific">Prorocentrum cordatum</name>
    <dbReference type="NCBI Taxonomy" id="2364126"/>
    <lineage>
        <taxon>Eukaryota</taxon>
        <taxon>Sar</taxon>
        <taxon>Alveolata</taxon>
        <taxon>Dinophyceae</taxon>
        <taxon>Prorocentrales</taxon>
        <taxon>Prorocentraceae</taxon>
        <taxon>Prorocentrum</taxon>
    </lineage>
</organism>
<feature type="domain" description="EF-hand" evidence="2">
    <location>
        <begin position="35"/>
        <end position="70"/>
    </location>
</feature>
<dbReference type="PROSITE" id="PS50222">
    <property type="entry name" value="EF_HAND_2"/>
    <property type="match status" value="1"/>
</dbReference>
<evidence type="ECO:0000313" key="4">
    <source>
        <dbReference type="Proteomes" id="UP001189429"/>
    </source>
</evidence>
<name>A0ABN9VW66_9DINO</name>
<dbReference type="PROSITE" id="PS00018">
    <property type="entry name" value="EF_HAND_1"/>
    <property type="match status" value="1"/>
</dbReference>
<sequence length="116" mass="13057">MNADTDALGDGLTVDELHFQLSKPKVQSWFQSLDVDTKQTWKLFKMIDADNSGRVSLEEFVEGCLRLRGSATRVDVESLKWEIRRANHGVDKAAERLAGVAEDVQELRRAAGLLRE</sequence>
<dbReference type="Pfam" id="PF00036">
    <property type="entry name" value="EF-hand_1"/>
    <property type="match status" value="1"/>
</dbReference>
<dbReference type="EMBL" id="CAUYUJ010017630">
    <property type="protein sequence ID" value="CAK0876488.1"/>
    <property type="molecule type" value="Genomic_DNA"/>
</dbReference>
<keyword evidence="1" id="KW-0106">Calcium</keyword>